<evidence type="ECO:0000256" key="1">
    <source>
        <dbReference type="SAM" id="MobiDB-lite"/>
    </source>
</evidence>
<feature type="compositionally biased region" description="Basic and acidic residues" evidence="1">
    <location>
        <begin position="41"/>
        <end position="55"/>
    </location>
</feature>
<dbReference type="Proteomes" id="UP001595457">
    <property type="component" value="Unassembled WGS sequence"/>
</dbReference>
<organism evidence="2 3">
    <name type="scientific">Azotobacter bryophylli</name>
    <dbReference type="NCBI Taxonomy" id="1986537"/>
    <lineage>
        <taxon>Bacteria</taxon>
        <taxon>Pseudomonadati</taxon>
        <taxon>Pseudomonadota</taxon>
        <taxon>Gammaproteobacteria</taxon>
        <taxon>Pseudomonadales</taxon>
        <taxon>Pseudomonadaceae</taxon>
        <taxon>Azotobacter</taxon>
    </lineage>
</organism>
<sequence>MATGLLGWLPDVAWRTPIPELLIAMDAKIEWAIAFHPFGGGKKEPEKQTPQEMRRALRARST</sequence>
<dbReference type="RefSeq" id="WP_377816816.1">
    <property type="nucleotide sequence ID" value="NZ_JBHRSJ010000035.1"/>
</dbReference>
<feature type="region of interest" description="Disordered" evidence="1">
    <location>
        <begin position="40"/>
        <end position="62"/>
    </location>
</feature>
<accession>A0ABV7AYC6</accession>
<evidence type="ECO:0000313" key="2">
    <source>
        <dbReference type="EMBL" id="MFC2974569.1"/>
    </source>
</evidence>
<dbReference type="EMBL" id="JBHRSJ010000035">
    <property type="protein sequence ID" value="MFC2974569.1"/>
    <property type="molecule type" value="Genomic_DNA"/>
</dbReference>
<proteinExistence type="predicted"/>
<evidence type="ECO:0000313" key="3">
    <source>
        <dbReference type="Proteomes" id="UP001595457"/>
    </source>
</evidence>
<protein>
    <submittedName>
        <fullName evidence="2">Uncharacterized protein</fullName>
    </submittedName>
</protein>
<gene>
    <name evidence="2" type="ORF">ACFOJE_20445</name>
</gene>
<reference evidence="3" key="1">
    <citation type="journal article" date="2019" name="Int. J. Syst. Evol. Microbiol.">
        <title>The Global Catalogue of Microorganisms (GCM) 10K type strain sequencing project: providing services to taxonomists for standard genome sequencing and annotation.</title>
        <authorList>
            <consortium name="The Broad Institute Genomics Platform"/>
            <consortium name="The Broad Institute Genome Sequencing Center for Infectious Disease"/>
            <person name="Wu L."/>
            <person name="Ma J."/>
        </authorList>
    </citation>
    <scope>NUCLEOTIDE SEQUENCE [LARGE SCALE GENOMIC DNA]</scope>
    <source>
        <strain evidence="3">KCTC 62195</strain>
    </source>
</reference>
<keyword evidence="3" id="KW-1185">Reference proteome</keyword>
<name>A0ABV7AYC6_9GAMM</name>
<comment type="caution">
    <text evidence="2">The sequence shown here is derived from an EMBL/GenBank/DDBJ whole genome shotgun (WGS) entry which is preliminary data.</text>
</comment>